<proteinExistence type="predicted"/>
<comment type="caution">
    <text evidence="2">The sequence shown here is derived from an EMBL/GenBank/DDBJ whole genome shotgun (WGS) entry which is preliminary data.</text>
</comment>
<keyword evidence="3" id="KW-1185">Reference proteome</keyword>
<keyword evidence="1" id="KW-1133">Transmembrane helix</keyword>
<evidence type="ECO:0000256" key="1">
    <source>
        <dbReference type="SAM" id="Phobius"/>
    </source>
</evidence>
<evidence type="ECO:0000313" key="2">
    <source>
        <dbReference type="EMBL" id="MFD2912251.1"/>
    </source>
</evidence>
<sequence>MFKSEKHNLIANILVWILVLIVVFNTIRFDPPLWFNILMPAITAIPIFKSIYKLRRGDEA</sequence>
<dbReference type="Proteomes" id="UP001597561">
    <property type="component" value="Unassembled WGS sequence"/>
</dbReference>
<keyword evidence="1" id="KW-0472">Membrane</keyword>
<organism evidence="2 3">
    <name type="scientific">Jeotgalibacillus terrae</name>
    <dbReference type="NCBI Taxonomy" id="587735"/>
    <lineage>
        <taxon>Bacteria</taxon>
        <taxon>Bacillati</taxon>
        <taxon>Bacillota</taxon>
        <taxon>Bacilli</taxon>
        <taxon>Bacillales</taxon>
        <taxon>Caryophanaceae</taxon>
        <taxon>Jeotgalibacillus</taxon>
    </lineage>
</organism>
<dbReference type="EMBL" id="JBHUPG010000019">
    <property type="protein sequence ID" value="MFD2912251.1"/>
    <property type="molecule type" value="Genomic_DNA"/>
</dbReference>
<feature type="transmembrane region" description="Helical" evidence="1">
    <location>
        <begin position="33"/>
        <end position="52"/>
    </location>
</feature>
<accession>A0ABW5ZI96</accession>
<feature type="transmembrane region" description="Helical" evidence="1">
    <location>
        <begin position="9"/>
        <end position="27"/>
    </location>
</feature>
<dbReference type="RefSeq" id="WP_204728816.1">
    <property type="nucleotide sequence ID" value="NZ_JAFBDK010000005.1"/>
</dbReference>
<reference evidence="3" key="1">
    <citation type="journal article" date="2019" name="Int. J. Syst. Evol. Microbiol.">
        <title>The Global Catalogue of Microorganisms (GCM) 10K type strain sequencing project: providing services to taxonomists for standard genome sequencing and annotation.</title>
        <authorList>
            <consortium name="The Broad Institute Genomics Platform"/>
            <consortium name="The Broad Institute Genome Sequencing Center for Infectious Disease"/>
            <person name="Wu L."/>
            <person name="Ma J."/>
        </authorList>
    </citation>
    <scope>NUCLEOTIDE SEQUENCE [LARGE SCALE GENOMIC DNA]</scope>
    <source>
        <strain evidence="3">KCTC 13528</strain>
    </source>
</reference>
<protein>
    <submittedName>
        <fullName evidence="2">Uncharacterized protein</fullName>
    </submittedName>
</protein>
<evidence type="ECO:0000313" key="3">
    <source>
        <dbReference type="Proteomes" id="UP001597561"/>
    </source>
</evidence>
<gene>
    <name evidence="2" type="ORF">ACFS5P_10235</name>
</gene>
<name>A0ABW5ZI96_9BACL</name>
<keyword evidence="1" id="KW-0812">Transmembrane</keyword>